<protein>
    <submittedName>
        <fullName evidence="2">Uncharacterized protein</fullName>
    </submittedName>
</protein>
<evidence type="ECO:0000256" key="1">
    <source>
        <dbReference type="SAM" id="MobiDB-lite"/>
    </source>
</evidence>
<dbReference type="AlphaFoldDB" id="A0A811PWG8"/>
<dbReference type="EMBL" id="CAJGYO010000008">
    <property type="protein sequence ID" value="CAD6250773.1"/>
    <property type="molecule type" value="Genomic_DNA"/>
</dbReference>
<feature type="compositionally biased region" description="Acidic residues" evidence="1">
    <location>
        <begin position="1"/>
        <end position="12"/>
    </location>
</feature>
<reference evidence="2" key="1">
    <citation type="submission" date="2020-10" db="EMBL/GenBank/DDBJ databases">
        <authorList>
            <person name="Han B."/>
            <person name="Lu T."/>
            <person name="Zhao Q."/>
            <person name="Huang X."/>
            <person name="Zhao Y."/>
        </authorList>
    </citation>
    <scope>NUCLEOTIDE SEQUENCE</scope>
</reference>
<comment type="caution">
    <text evidence="2">The sequence shown here is derived from an EMBL/GenBank/DDBJ whole genome shotgun (WGS) entry which is preliminary data.</text>
</comment>
<feature type="compositionally biased region" description="Basic and acidic residues" evidence="1">
    <location>
        <begin position="88"/>
        <end position="104"/>
    </location>
</feature>
<name>A0A811PWG8_9POAL</name>
<sequence>MAGSESGDDDDGPTINDELRATGQIPDDEDDMGDAAHLLFGRSAAPTNRDDAAASAAATSDAASLASSTTTGAKAPRILLLSGGARNVDSRRTMPEISVSEEHSTGSTGRKGPRVSGSLAEDAE</sequence>
<evidence type="ECO:0000313" key="3">
    <source>
        <dbReference type="Proteomes" id="UP000604825"/>
    </source>
</evidence>
<feature type="region of interest" description="Disordered" evidence="1">
    <location>
        <begin position="1"/>
        <end position="124"/>
    </location>
</feature>
<organism evidence="2 3">
    <name type="scientific">Miscanthus lutarioriparius</name>
    <dbReference type="NCBI Taxonomy" id="422564"/>
    <lineage>
        <taxon>Eukaryota</taxon>
        <taxon>Viridiplantae</taxon>
        <taxon>Streptophyta</taxon>
        <taxon>Embryophyta</taxon>
        <taxon>Tracheophyta</taxon>
        <taxon>Spermatophyta</taxon>
        <taxon>Magnoliopsida</taxon>
        <taxon>Liliopsida</taxon>
        <taxon>Poales</taxon>
        <taxon>Poaceae</taxon>
        <taxon>PACMAD clade</taxon>
        <taxon>Panicoideae</taxon>
        <taxon>Andropogonodae</taxon>
        <taxon>Andropogoneae</taxon>
        <taxon>Saccharinae</taxon>
        <taxon>Miscanthus</taxon>
    </lineage>
</organism>
<keyword evidence="3" id="KW-1185">Reference proteome</keyword>
<accession>A0A811PWG8</accession>
<gene>
    <name evidence="2" type="ORF">NCGR_LOCUS34544</name>
</gene>
<evidence type="ECO:0000313" key="2">
    <source>
        <dbReference type="EMBL" id="CAD6250773.1"/>
    </source>
</evidence>
<dbReference type="Proteomes" id="UP000604825">
    <property type="component" value="Unassembled WGS sequence"/>
</dbReference>
<proteinExistence type="predicted"/>
<feature type="compositionally biased region" description="Low complexity" evidence="1">
    <location>
        <begin position="43"/>
        <end position="75"/>
    </location>
</feature>